<reference evidence="3 5" key="1">
    <citation type="journal article" date="2008" name="Science">
        <title>The Physcomitrella genome reveals evolutionary insights into the conquest of land by plants.</title>
        <authorList>
            <person name="Rensing S."/>
            <person name="Lang D."/>
            <person name="Zimmer A."/>
            <person name="Terry A."/>
            <person name="Salamov A."/>
            <person name="Shapiro H."/>
            <person name="Nishiyama T."/>
            <person name="Perroud P.-F."/>
            <person name="Lindquist E."/>
            <person name="Kamisugi Y."/>
            <person name="Tanahashi T."/>
            <person name="Sakakibara K."/>
            <person name="Fujita T."/>
            <person name="Oishi K."/>
            <person name="Shin-I T."/>
            <person name="Kuroki Y."/>
            <person name="Toyoda A."/>
            <person name="Suzuki Y."/>
            <person name="Hashimoto A."/>
            <person name="Yamaguchi K."/>
            <person name="Sugano A."/>
            <person name="Kohara Y."/>
            <person name="Fujiyama A."/>
            <person name="Anterola A."/>
            <person name="Aoki S."/>
            <person name="Ashton N."/>
            <person name="Barbazuk W.B."/>
            <person name="Barker E."/>
            <person name="Bennetzen J."/>
            <person name="Bezanilla M."/>
            <person name="Blankenship R."/>
            <person name="Cho S.H."/>
            <person name="Dutcher S."/>
            <person name="Estelle M."/>
            <person name="Fawcett J.A."/>
            <person name="Gundlach H."/>
            <person name="Hanada K."/>
            <person name="Heyl A."/>
            <person name="Hicks K.A."/>
            <person name="Hugh J."/>
            <person name="Lohr M."/>
            <person name="Mayer K."/>
            <person name="Melkozernov A."/>
            <person name="Murata T."/>
            <person name="Nelson D."/>
            <person name="Pils B."/>
            <person name="Prigge M."/>
            <person name="Reiss B."/>
            <person name="Renner T."/>
            <person name="Rombauts S."/>
            <person name="Rushton P."/>
            <person name="Sanderfoot A."/>
            <person name="Schween G."/>
            <person name="Shiu S.-H."/>
            <person name="Stueber K."/>
            <person name="Theodoulou F.L."/>
            <person name="Tu H."/>
            <person name="Van de Peer Y."/>
            <person name="Verrier P.J."/>
            <person name="Waters E."/>
            <person name="Wood A."/>
            <person name="Yang L."/>
            <person name="Cove D."/>
            <person name="Cuming A."/>
            <person name="Hasebe M."/>
            <person name="Lucas S."/>
            <person name="Mishler D.B."/>
            <person name="Reski R."/>
            <person name="Grigoriev I."/>
            <person name="Quatrano R.S."/>
            <person name="Boore J.L."/>
        </authorList>
    </citation>
    <scope>NUCLEOTIDE SEQUENCE [LARGE SCALE GENOMIC DNA]</scope>
    <source>
        <strain evidence="4 5">cv. Gransden 2004</strain>
    </source>
</reference>
<dbReference type="Pfam" id="PF11204">
    <property type="entry name" value="DUF2985"/>
    <property type="match status" value="1"/>
</dbReference>
<feature type="transmembrane region" description="Helical" evidence="2">
    <location>
        <begin position="175"/>
        <end position="199"/>
    </location>
</feature>
<reference evidence="4" key="3">
    <citation type="submission" date="2020-12" db="UniProtKB">
        <authorList>
            <consortium name="EnsemblPlants"/>
        </authorList>
    </citation>
    <scope>IDENTIFICATION</scope>
</reference>
<dbReference type="AlphaFoldDB" id="A0A2K1KPG7"/>
<feature type="transmembrane region" description="Helical" evidence="2">
    <location>
        <begin position="426"/>
        <end position="448"/>
    </location>
</feature>
<dbReference type="Gramene" id="Pp3c4_21070V3.4">
    <property type="protein sequence ID" value="Pp3c4_21070V3.4"/>
    <property type="gene ID" value="Pp3c4_21070"/>
</dbReference>
<dbReference type="GeneID" id="112281836"/>
<evidence type="ECO:0000256" key="2">
    <source>
        <dbReference type="SAM" id="Phobius"/>
    </source>
</evidence>
<organism evidence="3">
    <name type="scientific">Physcomitrium patens</name>
    <name type="common">Spreading-leaved earth moss</name>
    <name type="synonym">Physcomitrella patens</name>
    <dbReference type="NCBI Taxonomy" id="3218"/>
    <lineage>
        <taxon>Eukaryota</taxon>
        <taxon>Viridiplantae</taxon>
        <taxon>Streptophyta</taxon>
        <taxon>Embryophyta</taxon>
        <taxon>Bryophyta</taxon>
        <taxon>Bryophytina</taxon>
        <taxon>Bryopsida</taxon>
        <taxon>Funariidae</taxon>
        <taxon>Funariales</taxon>
        <taxon>Funariaceae</taxon>
        <taxon>Physcomitrium</taxon>
    </lineage>
</organism>
<feature type="compositionally biased region" description="Basic and acidic residues" evidence="1">
    <location>
        <begin position="44"/>
        <end position="53"/>
    </location>
</feature>
<dbReference type="RefSeq" id="XP_073389886.1">
    <property type="nucleotide sequence ID" value="XM_073533785.1"/>
</dbReference>
<dbReference type="Gramene" id="Pp3c4_21070V3.1">
    <property type="protein sequence ID" value="Pp3c4_21070V3.1"/>
    <property type="gene ID" value="Pp3c4_21070"/>
</dbReference>
<feature type="transmembrane region" description="Helical" evidence="2">
    <location>
        <begin position="270"/>
        <end position="289"/>
    </location>
</feature>
<dbReference type="Gramene" id="Pp3c4_21070V3.3">
    <property type="protein sequence ID" value="Pp3c4_21070V3.3"/>
    <property type="gene ID" value="Pp3c4_21070"/>
</dbReference>
<evidence type="ECO:0000256" key="1">
    <source>
        <dbReference type="SAM" id="MobiDB-lite"/>
    </source>
</evidence>
<evidence type="ECO:0008006" key="6">
    <source>
        <dbReference type="Google" id="ProtNLM"/>
    </source>
</evidence>
<dbReference type="InterPro" id="IPR021369">
    <property type="entry name" value="DUF2985"/>
</dbReference>
<protein>
    <recommendedName>
        <fullName evidence="6">PLAC8 family protein</fullName>
    </recommendedName>
</protein>
<dbReference type="InterPro" id="IPR006461">
    <property type="entry name" value="PLAC_motif_containing"/>
</dbReference>
<sequence>MADMGKDYENQHGDGNLGDRSISAHADEKIGSPTSSPFHSIPLHTEEKLDNRRSTPLQRSQDGGELVDTVADKDLADLPSRDTSVRKPGINVGIGNVPVGGLAIPPRLAKPAAATLSPSKTFARMEKEKEQVSAMTPTPKESRMRRSVTLPVIGEVTMETLKNWTKEWLRNPKNIALLLWGIAVAVSGAILFMVMVGMLNAVLPNKADRDLWFEVSNQTINALFVLMVLYVHPTRILHLVWLIRWRHDDILKLRSVYCKKGMRKPHEWKHILIVVLLLHLNCIGTYALAGLNWGYRRAARPFYAVAICLVVALGAACMAGIYNSLSPLGKDFVPEDEDDEVESAADRAERGEPIAPPTLFHFPKKYRLLERRMTFASREGKVVNDPQWQGGPCDCFEKPKVAAITTCCFACVLAYNLERLGFGNRYVHLFTFLLLIFAPFLVFDIAAINIDNRTIQLSLGGAGIVLCVFGLLYGGYWRIRMRKRYRLPASTWCCGHPSMTDCTQWFFCSLCSLCQEVRTAEAFDVIDDNFYHKMQERQQSPGHKDRSSTPEVLLNPVPASQIHPHTHSDAGRIGQSESTQHTVLNPPLTQIAES</sequence>
<dbReference type="Gramene" id="Pp3c4_21070V3.2">
    <property type="protein sequence ID" value="Pp3c4_21070V3.2"/>
    <property type="gene ID" value="Pp3c4_21070"/>
</dbReference>
<feature type="compositionally biased region" description="Polar residues" evidence="1">
    <location>
        <begin position="575"/>
        <end position="594"/>
    </location>
</feature>
<dbReference type="EnsemblPlants" id="Pp3c4_21070V3.4">
    <property type="protein sequence ID" value="Pp3c4_21070V3.4"/>
    <property type="gene ID" value="Pp3c4_21070"/>
</dbReference>
<feature type="compositionally biased region" description="Basic and acidic residues" evidence="1">
    <location>
        <begin position="536"/>
        <end position="548"/>
    </location>
</feature>
<feature type="compositionally biased region" description="Basic and acidic residues" evidence="1">
    <location>
        <begin position="1"/>
        <end position="12"/>
    </location>
</feature>
<dbReference type="KEGG" id="ppp:112281836"/>
<evidence type="ECO:0000313" key="4">
    <source>
        <dbReference type="EnsemblPlants" id="Pp3c4_21070V3.1"/>
    </source>
</evidence>
<evidence type="ECO:0000313" key="3">
    <source>
        <dbReference type="EMBL" id="PNR55641.1"/>
    </source>
</evidence>
<dbReference type="STRING" id="3218.A0A2K1KPG7"/>
<feature type="region of interest" description="Disordered" evidence="1">
    <location>
        <begin position="536"/>
        <end position="594"/>
    </location>
</feature>
<dbReference type="EMBL" id="ABEU02000004">
    <property type="protein sequence ID" value="PNR55641.1"/>
    <property type="molecule type" value="Genomic_DNA"/>
</dbReference>
<dbReference type="GO" id="GO:0009975">
    <property type="term" value="F:cyclase activity"/>
    <property type="evidence" value="ECO:0000318"/>
    <property type="project" value="GO_Central"/>
</dbReference>
<dbReference type="EnsemblPlants" id="Pp3c4_21070V3.2">
    <property type="protein sequence ID" value="Pp3c4_21070V3.2"/>
    <property type="gene ID" value="Pp3c4_21070"/>
</dbReference>
<keyword evidence="2" id="KW-1133">Transmembrane helix</keyword>
<dbReference type="EnsemblPlants" id="Pp3c4_21070V3.3">
    <property type="protein sequence ID" value="Pp3c4_21070V3.3"/>
    <property type="gene ID" value="Pp3c4_21070"/>
</dbReference>
<dbReference type="Pfam" id="PF04749">
    <property type="entry name" value="PLAC8"/>
    <property type="match status" value="1"/>
</dbReference>
<feature type="region of interest" description="Disordered" evidence="1">
    <location>
        <begin position="1"/>
        <end position="68"/>
    </location>
</feature>
<dbReference type="FunCoup" id="A0A2K1KPG7">
    <property type="interactions" value="2363"/>
</dbReference>
<feature type="transmembrane region" description="Helical" evidence="2">
    <location>
        <begin position="301"/>
        <end position="322"/>
    </location>
</feature>
<keyword evidence="5" id="KW-1185">Reference proteome</keyword>
<dbReference type="OrthoDB" id="6407410at2759"/>
<evidence type="ECO:0000313" key="5">
    <source>
        <dbReference type="Proteomes" id="UP000006727"/>
    </source>
</evidence>
<proteinExistence type="predicted"/>
<dbReference type="PANTHER" id="PTHR31045">
    <property type="entry name" value="PLAC8 FAMILY PROTEIN-RELATED"/>
    <property type="match status" value="1"/>
</dbReference>
<dbReference type="PANTHER" id="PTHR31045:SF30">
    <property type="entry name" value="PLAC8 FAMILY PROTEIN"/>
    <property type="match status" value="1"/>
</dbReference>
<dbReference type="PaxDb" id="3218-PP1S298_75V6.1"/>
<feature type="transmembrane region" description="Helical" evidence="2">
    <location>
        <begin position="454"/>
        <end position="476"/>
    </location>
</feature>
<gene>
    <name evidence="4" type="primary">LOC112281836</name>
    <name evidence="3" type="ORF">PHYPA_006538</name>
</gene>
<keyword evidence="2" id="KW-0812">Transmembrane</keyword>
<accession>A0A2K1KPG7</accession>
<dbReference type="RefSeq" id="XP_024374541.1">
    <property type="nucleotide sequence ID" value="XM_024518773.2"/>
</dbReference>
<feature type="transmembrane region" description="Helical" evidence="2">
    <location>
        <begin position="219"/>
        <end position="243"/>
    </location>
</feature>
<dbReference type="Proteomes" id="UP000006727">
    <property type="component" value="Chromosome 4"/>
</dbReference>
<dbReference type="NCBIfam" id="TIGR01571">
    <property type="entry name" value="A_thal_Cys_rich"/>
    <property type="match status" value="1"/>
</dbReference>
<reference evidence="3 5" key="2">
    <citation type="journal article" date="2018" name="Plant J.">
        <title>The Physcomitrella patens chromosome-scale assembly reveals moss genome structure and evolution.</title>
        <authorList>
            <person name="Lang D."/>
            <person name="Ullrich K.K."/>
            <person name="Murat F."/>
            <person name="Fuchs J."/>
            <person name="Jenkins J."/>
            <person name="Haas F.B."/>
            <person name="Piednoel M."/>
            <person name="Gundlach H."/>
            <person name="Van Bel M."/>
            <person name="Meyberg R."/>
            <person name="Vives C."/>
            <person name="Morata J."/>
            <person name="Symeonidi A."/>
            <person name="Hiss M."/>
            <person name="Muchero W."/>
            <person name="Kamisugi Y."/>
            <person name="Saleh O."/>
            <person name="Blanc G."/>
            <person name="Decker E.L."/>
            <person name="van Gessel N."/>
            <person name="Grimwood J."/>
            <person name="Hayes R.D."/>
            <person name="Graham S.W."/>
            <person name="Gunter L.E."/>
            <person name="McDaniel S.F."/>
            <person name="Hoernstein S.N.W."/>
            <person name="Larsson A."/>
            <person name="Li F.W."/>
            <person name="Perroud P.F."/>
            <person name="Phillips J."/>
            <person name="Ranjan P."/>
            <person name="Rokshar D.S."/>
            <person name="Rothfels C.J."/>
            <person name="Schneider L."/>
            <person name="Shu S."/>
            <person name="Stevenson D.W."/>
            <person name="Thummler F."/>
            <person name="Tillich M."/>
            <person name="Villarreal Aguilar J.C."/>
            <person name="Widiez T."/>
            <person name="Wong G.K."/>
            <person name="Wymore A."/>
            <person name="Zhang Y."/>
            <person name="Zimmer A.D."/>
            <person name="Quatrano R.S."/>
            <person name="Mayer K.F.X."/>
            <person name="Goodstein D."/>
            <person name="Casacuberta J.M."/>
            <person name="Vandepoele K."/>
            <person name="Reski R."/>
            <person name="Cuming A.C."/>
            <person name="Tuskan G.A."/>
            <person name="Maumus F."/>
            <person name="Salse J."/>
            <person name="Schmutz J."/>
            <person name="Rensing S.A."/>
        </authorList>
    </citation>
    <scope>NUCLEOTIDE SEQUENCE [LARGE SCALE GENOMIC DNA]</scope>
    <source>
        <strain evidence="4 5">cv. Gransden 2004</strain>
    </source>
</reference>
<dbReference type="EnsemblPlants" id="Pp3c4_21070V3.1">
    <property type="protein sequence ID" value="Pp3c4_21070V3.1"/>
    <property type="gene ID" value="Pp3c4_21070"/>
</dbReference>
<dbReference type="GO" id="GO:0051762">
    <property type="term" value="P:sesquiterpene biosynthetic process"/>
    <property type="evidence" value="ECO:0000318"/>
    <property type="project" value="GO_Central"/>
</dbReference>
<name>A0A2K1KPG7_PHYPA</name>
<keyword evidence="2" id="KW-0472">Membrane</keyword>